<feature type="coiled-coil region" evidence="2">
    <location>
        <begin position="128"/>
        <end position="159"/>
    </location>
</feature>
<dbReference type="RefSeq" id="WP_078191092.1">
    <property type="nucleotide sequence ID" value="NZ_JAMCOZ010000001.1"/>
</dbReference>
<sequence>MFKEGKIKSYNVERGFGFIQQNQAKDLFFHIRDFPSRHIEPRVGENLKYRIEEDQGKLKAVNIIRLDLKKEQPTHEQINPSFESMTDRVNDQVTPHDIAKGTVWGSKIFSMIGLIVILVLAVAVYGKYQQYQEQKQLHLQQLMQENENIVKEQRKAQGDLPDRVLSEQGEKNLYGTASTQAQSVVRDTVPAHASSDSPRAAEKSQFSCDGRQHCSQMRSRDEAQWFIKNCPNTKMDGDNDGIACENDSRW</sequence>
<protein>
    <recommendedName>
        <fullName evidence="5">CSD domain-containing protein</fullName>
    </recommendedName>
</protein>
<keyword evidence="2" id="KW-0175">Coiled coil</keyword>
<dbReference type="SMART" id="SM00894">
    <property type="entry name" value="Excalibur"/>
    <property type="match status" value="1"/>
</dbReference>
<dbReference type="GO" id="GO:0005829">
    <property type="term" value="C:cytosol"/>
    <property type="evidence" value="ECO:0007669"/>
    <property type="project" value="UniProtKB-ARBA"/>
</dbReference>
<dbReference type="Pfam" id="PF00313">
    <property type="entry name" value="CSD"/>
    <property type="match status" value="1"/>
</dbReference>
<dbReference type="GO" id="GO:0003676">
    <property type="term" value="F:nucleic acid binding"/>
    <property type="evidence" value="ECO:0007669"/>
    <property type="project" value="InterPro"/>
</dbReference>
<dbReference type="EMBL" id="MVKX01000009">
    <property type="protein sequence ID" value="OOV80500.1"/>
    <property type="molecule type" value="Genomic_DNA"/>
</dbReference>
<dbReference type="InterPro" id="IPR011129">
    <property type="entry name" value="CSD"/>
</dbReference>
<feature type="region of interest" description="Disordered" evidence="3">
    <location>
        <begin position="188"/>
        <end position="209"/>
    </location>
</feature>
<keyword evidence="4" id="KW-0472">Membrane</keyword>
<dbReference type="InterPro" id="IPR002059">
    <property type="entry name" value="CSP_DNA-bd"/>
</dbReference>
<feature type="transmembrane region" description="Helical" evidence="4">
    <location>
        <begin position="108"/>
        <end position="126"/>
    </location>
</feature>
<dbReference type="SMART" id="SM00357">
    <property type="entry name" value="CSP"/>
    <property type="match status" value="1"/>
</dbReference>
<dbReference type="InterPro" id="IPR012340">
    <property type="entry name" value="NA-bd_OB-fold"/>
</dbReference>
<evidence type="ECO:0000256" key="1">
    <source>
        <dbReference type="RuleBase" id="RU000408"/>
    </source>
</evidence>
<keyword evidence="4" id="KW-1133">Transmembrane helix</keyword>
<dbReference type="PROSITE" id="PS51857">
    <property type="entry name" value="CSD_2"/>
    <property type="match status" value="1"/>
</dbReference>
<dbReference type="Proteomes" id="UP000191160">
    <property type="component" value="Unassembled WGS sequence"/>
</dbReference>
<evidence type="ECO:0000256" key="3">
    <source>
        <dbReference type="SAM" id="MobiDB-lite"/>
    </source>
</evidence>
<dbReference type="AlphaFoldDB" id="A0A1T1GSP3"/>
<proteinExistence type="predicted"/>
<accession>A0A1T1GSP3</accession>
<evidence type="ECO:0000256" key="4">
    <source>
        <dbReference type="SAM" id="Phobius"/>
    </source>
</evidence>
<feature type="domain" description="CSD" evidence="5">
    <location>
        <begin position="2"/>
        <end position="65"/>
    </location>
</feature>
<gene>
    <name evidence="6" type="ORF">B1202_13285</name>
</gene>
<name>A0A1T1GSP3_9GAMM</name>
<organism evidence="6 7">
    <name type="scientific">Acinetobacter amyesii</name>
    <dbReference type="NCBI Taxonomy" id="2942470"/>
    <lineage>
        <taxon>Bacteria</taxon>
        <taxon>Pseudomonadati</taxon>
        <taxon>Pseudomonadota</taxon>
        <taxon>Gammaproteobacteria</taxon>
        <taxon>Moraxellales</taxon>
        <taxon>Moraxellaceae</taxon>
        <taxon>Acinetobacter</taxon>
    </lineage>
</organism>
<keyword evidence="4" id="KW-0812">Transmembrane</keyword>
<keyword evidence="7" id="KW-1185">Reference proteome</keyword>
<evidence type="ECO:0000256" key="2">
    <source>
        <dbReference type="SAM" id="Coils"/>
    </source>
</evidence>
<reference evidence="6 7" key="1">
    <citation type="submission" date="2017-02" db="EMBL/GenBank/DDBJ databases">
        <title>Acinetobacter sp. ANC 4945, whole genome shotgun sequencing project.</title>
        <authorList>
            <person name="Radolfova-Krizova L."/>
            <person name="Al Atrouni A."/>
            <person name="Nemec A."/>
        </authorList>
    </citation>
    <scope>NUCLEOTIDE SEQUENCE [LARGE SCALE GENOMIC DNA]</scope>
    <source>
        <strain evidence="6 7">ANC 4945</strain>
    </source>
</reference>
<dbReference type="InterPro" id="IPR008613">
    <property type="entry name" value="Excalibur_Ca-bd_domain"/>
</dbReference>
<evidence type="ECO:0000259" key="5">
    <source>
        <dbReference type="PROSITE" id="PS51857"/>
    </source>
</evidence>
<evidence type="ECO:0000313" key="7">
    <source>
        <dbReference type="Proteomes" id="UP000191160"/>
    </source>
</evidence>
<dbReference type="Gene3D" id="2.40.50.140">
    <property type="entry name" value="Nucleic acid-binding proteins"/>
    <property type="match status" value="1"/>
</dbReference>
<dbReference type="InterPro" id="IPR019844">
    <property type="entry name" value="CSD_CS"/>
</dbReference>
<dbReference type="Pfam" id="PF05901">
    <property type="entry name" value="Excalibur"/>
    <property type="match status" value="1"/>
</dbReference>
<comment type="caution">
    <text evidence="6">The sequence shown here is derived from an EMBL/GenBank/DDBJ whole genome shotgun (WGS) entry which is preliminary data.</text>
</comment>
<dbReference type="SUPFAM" id="SSF50249">
    <property type="entry name" value="Nucleic acid-binding proteins"/>
    <property type="match status" value="1"/>
</dbReference>
<evidence type="ECO:0000313" key="6">
    <source>
        <dbReference type="EMBL" id="OOV80500.1"/>
    </source>
</evidence>
<dbReference type="PROSITE" id="PS00352">
    <property type="entry name" value="CSD_1"/>
    <property type="match status" value="1"/>
</dbReference>
<comment type="subcellular location">
    <subcellularLocation>
        <location evidence="1">Cytoplasm</location>
    </subcellularLocation>
</comment>